<feature type="transmembrane region" description="Helical" evidence="1">
    <location>
        <begin position="123"/>
        <end position="148"/>
    </location>
</feature>
<reference evidence="2 3" key="1">
    <citation type="submission" date="2020-08" db="EMBL/GenBank/DDBJ databases">
        <title>Sequencing the genomes of 1000 actinobacteria strains.</title>
        <authorList>
            <person name="Klenk H.-P."/>
        </authorList>
    </citation>
    <scope>NUCLEOTIDE SEQUENCE [LARGE SCALE GENOMIC DNA]</scope>
    <source>
        <strain evidence="2 3">DSM 44593</strain>
    </source>
</reference>
<comment type="caution">
    <text evidence="2">The sequence shown here is derived from an EMBL/GenBank/DDBJ whole genome shotgun (WGS) entry which is preliminary data.</text>
</comment>
<dbReference type="Proteomes" id="UP000578077">
    <property type="component" value="Unassembled WGS sequence"/>
</dbReference>
<feature type="transmembrane region" description="Helical" evidence="1">
    <location>
        <begin position="46"/>
        <end position="64"/>
    </location>
</feature>
<organism evidence="2 3">
    <name type="scientific">Streptomonospora salina</name>
    <dbReference type="NCBI Taxonomy" id="104205"/>
    <lineage>
        <taxon>Bacteria</taxon>
        <taxon>Bacillati</taxon>
        <taxon>Actinomycetota</taxon>
        <taxon>Actinomycetes</taxon>
        <taxon>Streptosporangiales</taxon>
        <taxon>Nocardiopsidaceae</taxon>
        <taxon>Streptomonospora</taxon>
    </lineage>
</organism>
<sequence>MRTEDGAGTALRRRPGLLPWWCVLGLAALGLPRVVAHDLGLVGPAANTALVFGPVLVWVAVAVLGRLRRPLVALLIVGAVYGVLLAAVHQVLWAQGFAGDPPQLGGELAGTLPPASEGALLRAAAVVSSVATGVGIGAVSGAVAWVLARLLPRRPA</sequence>
<keyword evidence="1" id="KW-0472">Membrane</keyword>
<dbReference type="EMBL" id="JACHLY010000001">
    <property type="protein sequence ID" value="MBB6000684.1"/>
    <property type="molecule type" value="Genomic_DNA"/>
</dbReference>
<feature type="transmembrane region" description="Helical" evidence="1">
    <location>
        <begin position="71"/>
        <end position="92"/>
    </location>
</feature>
<evidence type="ECO:0000256" key="1">
    <source>
        <dbReference type="SAM" id="Phobius"/>
    </source>
</evidence>
<keyword evidence="1" id="KW-0812">Transmembrane</keyword>
<evidence type="ECO:0000313" key="2">
    <source>
        <dbReference type="EMBL" id="MBB6000684.1"/>
    </source>
</evidence>
<proteinExistence type="predicted"/>
<gene>
    <name evidence="2" type="ORF">HNR25_004435</name>
</gene>
<dbReference type="AlphaFoldDB" id="A0A841EE83"/>
<keyword evidence="3" id="KW-1185">Reference proteome</keyword>
<protein>
    <submittedName>
        <fullName evidence="2">Uncharacterized protein</fullName>
    </submittedName>
</protein>
<evidence type="ECO:0000313" key="3">
    <source>
        <dbReference type="Proteomes" id="UP000578077"/>
    </source>
</evidence>
<dbReference type="RefSeq" id="WP_184638269.1">
    <property type="nucleotide sequence ID" value="NZ_BAABKT010000038.1"/>
</dbReference>
<name>A0A841EE83_9ACTN</name>
<keyword evidence="1" id="KW-1133">Transmembrane helix</keyword>
<accession>A0A841EE83</accession>